<evidence type="ECO:0000259" key="4">
    <source>
        <dbReference type="PROSITE" id="PS01124"/>
    </source>
</evidence>
<dbReference type="PANTHER" id="PTHR43280">
    <property type="entry name" value="ARAC-FAMILY TRANSCRIPTIONAL REGULATOR"/>
    <property type="match status" value="1"/>
</dbReference>
<sequence length="286" mass="33359">MSEPKSRWQEVFEIGSECNERFVDYNKVPEMAQFHIPISGVSNLAGKYCVGRVNPDYHTVLYCVDGSIRLHNETGIQDVGKCNLMTLPAHKPFLMELVQPSWTMVWFALEDIEKWRTLIADRPAVTCCDSAKQLFHALSIIYYERDPQLRKPIINQLSHYLNDTLCAPTSETIESQRLTQLIRDIEKRLHCNWTVEEMSKLVNYSAPHLHRLFQKYFSRSPIQHLIFLRMERAKYLLINTAWTIEHIAEQVGYTDVFNFSKRFKKSVGIPPGKFRKGRADKVQHAK</sequence>
<name>A0ABV1RLG5_9ALTE</name>
<dbReference type="EMBL" id="JBELOE010000266">
    <property type="protein sequence ID" value="MER2493771.1"/>
    <property type="molecule type" value="Genomic_DNA"/>
</dbReference>
<keyword evidence="3" id="KW-0804">Transcription</keyword>
<comment type="caution">
    <text evidence="5">The sequence shown here is derived from an EMBL/GenBank/DDBJ whole genome shotgun (WGS) entry which is preliminary data.</text>
</comment>
<evidence type="ECO:0000256" key="3">
    <source>
        <dbReference type="ARBA" id="ARBA00023163"/>
    </source>
</evidence>
<accession>A0ABV1RLG5</accession>
<dbReference type="Gene3D" id="1.10.10.60">
    <property type="entry name" value="Homeodomain-like"/>
    <property type="match status" value="2"/>
</dbReference>
<dbReference type="RefSeq" id="WP_350402818.1">
    <property type="nucleotide sequence ID" value="NZ_JBELOE010000266.1"/>
</dbReference>
<dbReference type="SUPFAM" id="SSF46689">
    <property type="entry name" value="Homeodomain-like"/>
    <property type="match status" value="2"/>
</dbReference>
<dbReference type="Proteomes" id="UP001467690">
    <property type="component" value="Unassembled WGS sequence"/>
</dbReference>
<evidence type="ECO:0000256" key="1">
    <source>
        <dbReference type="ARBA" id="ARBA00023015"/>
    </source>
</evidence>
<keyword evidence="2" id="KW-0238">DNA-binding</keyword>
<feature type="domain" description="HTH araC/xylS-type" evidence="4">
    <location>
        <begin position="179"/>
        <end position="277"/>
    </location>
</feature>
<organism evidence="5 6">
    <name type="scientific">Catenovulum sediminis</name>
    <dbReference type="NCBI Taxonomy" id="1740262"/>
    <lineage>
        <taxon>Bacteria</taxon>
        <taxon>Pseudomonadati</taxon>
        <taxon>Pseudomonadota</taxon>
        <taxon>Gammaproteobacteria</taxon>
        <taxon>Alteromonadales</taxon>
        <taxon>Alteromonadaceae</taxon>
        <taxon>Catenovulum</taxon>
    </lineage>
</organism>
<dbReference type="Pfam" id="PF12833">
    <property type="entry name" value="HTH_18"/>
    <property type="match status" value="1"/>
</dbReference>
<evidence type="ECO:0000256" key="2">
    <source>
        <dbReference type="ARBA" id="ARBA00023125"/>
    </source>
</evidence>
<keyword evidence="1" id="KW-0805">Transcription regulation</keyword>
<dbReference type="PANTHER" id="PTHR43280:SF2">
    <property type="entry name" value="HTH-TYPE TRANSCRIPTIONAL REGULATOR EXSA"/>
    <property type="match status" value="1"/>
</dbReference>
<dbReference type="InterPro" id="IPR009057">
    <property type="entry name" value="Homeodomain-like_sf"/>
</dbReference>
<evidence type="ECO:0000313" key="6">
    <source>
        <dbReference type="Proteomes" id="UP001467690"/>
    </source>
</evidence>
<gene>
    <name evidence="5" type="ORF">ABS311_17995</name>
</gene>
<dbReference type="InterPro" id="IPR018060">
    <property type="entry name" value="HTH_AraC"/>
</dbReference>
<dbReference type="PROSITE" id="PS01124">
    <property type="entry name" value="HTH_ARAC_FAMILY_2"/>
    <property type="match status" value="1"/>
</dbReference>
<reference evidence="5 6" key="1">
    <citation type="submission" date="2024-06" db="EMBL/GenBank/DDBJ databases">
        <authorList>
            <person name="Chen R.Y."/>
        </authorList>
    </citation>
    <scope>NUCLEOTIDE SEQUENCE [LARGE SCALE GENOMIC DNA]</scope>
    <source>
        <strain evidence="5 6">D2</strain>
    </source>
</reference>
<evidence type="ECO:0000313" key="5">
    <source>
        <dbReference type="EMBL" id="MER2493771.1"/>
    </source>
</evidence>
<protein>
    <submittedName>
        <fullName evidence="5">AraC family transcriptional regulator</fullName>
    </submittedName>
</protein>
<dbReference type="InterPro" id="IPR020449">
    <property type="entry name" value="Tscrpt_reg_AraC-type_HTH"/>
</dbReference>
<keyword evidence="6" id="KW-1185">Reference proteome</keyword>
<dbReference type="PRINTS" id="PR00032">
    <property type="entry name" value="HTHARAC"/>
</dbReference>
<dbReference type="SMART" id="SM00342">
    <property type="entry name" value="HTH_ARAC"/>
    <property type="match status" value="1"/>
</dbReference>
<proteinExistence type="predicted"/>